<keyword evidence="4" id="KW-1185">Reference proteome</keyword>
<sequence>MRSILVSGESGPGAEVRLQAAIDLAGFFGAHLTVLFSLPVSRYVGFDGIGGSYVVADALEQARADEDKAVATLEQRLTREGVPFDVVRSEEEPGAAIASAARLADLIVLSRSNPLAGDVVLMGQVPVLALPDEGRLVMPPRSACVGWNGGDEAAAAVRAAVPLLAKCEKVQVVRIAEKAGGYPGTDVLRYLSRHGICAELNEVERNGSVEETLAAAVSQSGADLLVIGAYGKSRLREYLFGGVTAHFLQDQSAPALLLAH</sequence>
<dbReference type="CDD" id="cd00293">
    <property type="entry name" value="USP-like"/>
    <property type="match status" value="1"/>
</dbReference>
<reference evidence="3 4" key="1">
    <citation type="submission" date="2024-06" db="EMBL/GenBank/DDBJ databases">
        <title>Novosphingobium rhizovicinus M1R2S20.</title>
        <authorList>
            <person name="Sun J.-Q."/>
        </authorList>
    </citation>
    <scope>NUCLEOTIDE SEQUENCE [LARGE SCALE GENOMIC DNA]</scope>
    <source>
        <strain evidence="3 4">M1R2S20</strain>
    </source>
</reference>
<evidence type="ECO:0000313" key="4">
    <source>
        <dbReference type="Proteomes" id="UP001556118"/>
    </source>
</evidence>
<dbReference type="Pfam" id="PF00582">
    <property type="entry name" value="Usp"/>
    <property type="match status" value="2"/>
</dbReference>
<protein>
    <submittedName>
        <fullName evidence="3">Universal stress protein</fullName>
    </submittedName>
</protein>
<name>A0ABV3RAE7_9SPHN</name>
<evidence type="ECO:0000256" key="1">
    <source>
        <dbReference type="ARBA" id="ARBA00008791"/>
    </source>
</evidence>
<evidence type="ECO:0000313" key="3">
    <source>
        <dbReference type="EMBL" id="MEW9854935.1"/>
    </source>
</evidence>
<evidence type="ECO:0000259" key="2">
    <source>
        <dbReference type="Pfam" id="PF00582"/>
    </source>
</evidence>
<dbReference type="InterPro" id="IPR006016">
    <property type="entry name" value="UspA"/>
</dbReference>
<feature type="domain" description="UspA" evidence="2">
    <location>
        <begin position="2"/>
        <end position="124"/>
    </location>
</feature>
<dbReference type="PANTHER" id="PTHR46268">
    <property type="entry name" value="STRESS RESPONSE PROTEIN NHAX"/>
    <property type="match status" value="1"/>
</dbReference>
<comment type="similarity">
    <text evidence="1">Belongs to the universal stress protein A family.</text>
</comment>
<dbReference type="Gene3D" id="3.40.50.12370">
    <property type="match status" value="1"/>
</dbReference>
<gene>
    <name evidence="3" type="ORF">ABUH87_07045</name>
</gene>
<proteinExistence type="inferred from homology"/>
<dbReference type="SUPFAM" id="SSF52402">
    <property type="entry name" value="Adenine nucleotide alpha hydrolases-like"/>
    <property type="match status" value="2"/>
</dbReference>
<accession>A0ABV3RAE7</accession>
<dbReference type="PRINTS" id="PR01438">
    <property type="entry name" value="UNVRSLSTRESS"/>
</dbReference>
<dbReference type="InterPro" id="IPR006015">
    <property type="entry name" value="Universal_stress_UspA"/>
</dbReference>
<comment type="caution">
    <text evidence="3">The sequence shown here is derived from an EMBL/GenBank/DDBJ whole genome shotgun (WGS) entry which is preliminary data.</text>
</comment>
<feature type="domain" description="UspA" evidence="2">
    <location>
        <begin position="201"/>
        <end position="256"/>
    </location>
</feature>
<dbReference type="Proteomes" id="UP001556118">
    <property type="component" value="Unassembled WGS sequence"/>
</dbReference>
<organism evidence="3 4">
    <name type="scientific">Novosphingobium rhizovicinum</name>
    <dbReference type="NCBI Taxonomy" id="3228928"/>
    <lineage>
        <taxon>Bacteria</taxon>
        <taxon>Pseudomonadati</taxon>
        <taxon>Pseudomonadota</taxon>
        <taxon>Alphaproteobacteria</taxon>
        <taxon>Sphingomonadales</taxon>
        <taxon>Sphingomonadaceae</taxon>
        <taxon>Novosphingobium</taxon>
    </lineage>
</organism>
<dbReference type="EMBL" id="JBFNXR010000021">
    <property type="protein sequence ID" value="MEW9854935.1"/>
    <property type="molecule type" value="Genomic_DNA"/>
</dbReference>
<dbReference type="RefSeq" id="WP_367771775.1">
    <property type="nucleotide sequence ID" value="NZ_JBFNXR010000021.1"/>
</dbReference>
<dbReference type="PANTHER" id="PTHR46268:SF15">
    <property type="entry name" value="UNIVERSAL STRESS PROTEIN HP_0031"/>
    <property type="match status" value="1"/>
</dbReference>